<feature type="domain" description="Cytochrome c" evidence="5">
    <location>
        <begin position="334"/>
        <end position="466"/>
    </location>
</feature>
<keyword evidence="7" id="KW-1185">Reference proteome</keyword>
<protein>
    <submittedName>
        <fullName evidence="6">Thiol oxidoreductase</fullName>
    </submittedName>
</protein>
<evidence type="ECO:0000313" key="6">
    <source>
        <dbReference type="EMBL" id="KOS08086.1"/>
    </source>
</evidence>
<dbReference type="EMBL" id="LIYD01000005">
    <property type="protein sequence ID" value="KOS08086.1"/>
    <property type="molecule type" value="Genomic_DNA"/>
</dbReference>
<dbReference type="PROSITE" id="PS51257">
    <property type="entry name" value="PROKAR_LIPOPROTEIN"/>
    <property type="match status" value="1"/>
</dbReference>
<dbReference type="AlphaFoldDB" id="A0A0M9VJT3"/>
<dbReference type="Gene3D" id="1.10.760.10">
    <property type="entry name" value="Cytochrome c-like domain"/>
    <property type="match status" value="1"/>
</dbReference>
<dbReference type="OrthoDB" id="9805202at2"/>
<dbReference type="InterPro" id="IPR051395">
    <property type="entry name" value="Cytochrome_c_Peroxidase/MauG"/>
</dbReference>
<keyword evidence="3 4" id="KW-0408">Iron</keyword>
<keyword evidence="2 4" id="KW-0479">Metal-binding</keyword>
<evidence type="ECO:0000256" key="4">
    <source>
        <dbReference type="PROSITE-ProRule" id="PRU00433"/>
    </source>
</evidence>
<dbReference type="GO" id="GO:0020037">
    <property type="term" value="F:heme binding"/>
    <property type="evidence" value="ECO:0007669"/>
    <property type="project" value="InterPro"/>
</dbReference>
<dbReference type="STRING" id="1202724.AM493_20070"/>
<evidence type="ECO:0000313" key="7">
    <source>
        <dbReference type="Proteomes" id="UP000037755"/>
    </source>
</evidence>
<proteinExistence type="predicted"/>
<sequence>MNSLRNTGITLLSLMALSCGNDDSDYQRLSAEEGEQYSGGSSTAINATVEAFGFASSTLTPDQSVDFGVGNSLFRQSWVTAPSSTTARDGLGPFFNAISCSACHFKDGRGRPPAFDGEMGKGLLLRLSTAGTDVWGGALPDPVYGHQLQDLALLGVDVKGTYTITYQTLTETLADGTVVELLLPTYHINNLGYGPMASGLLVSPRVGNQMIGLGLLEAVPQSTYLGFADEFDADGDGISGRANYVYDKESNSLKMGLFGWKANQPSIRQQIAAAFLNDIGITSPIFPDEYAPTGFDISGIPNGGSPEIGDVAFNRVVLYSQTLSVPIRRNYNAENVLRGKKVFTDLNCVACHIPKMQTGNSYYIEGLRNQTIRPYTDMLLHDMGPGLADGAPDYLATGSEWRTQPLWGIGLINTVNGHTRLLHDGRARNVTEAILWHGGEAEQSKNAFKQLTPQERQDLLDFIDSL</sequence>
<dbReference type="InterPro" id="IPR010538">
    <property type="entry name" value="DHOR"/>
</dbReference>
<keyword evidence="1 4" id="KW-0349">Heme</keyword>
<dbReference type="PANTHER" id="PTHR30600:SF4">
    <property type="entry name" value="CYTOCHROME C DOMAIN-CONTAINING PROTEIN"/>
    <property type="match status" value="1"/>
</dbReference>
<dbReference type="InterPro" id="IPR036909">
    <property type="entry name" value="Cyt_c-like_dom_sf"/>
</dbReference>
<dbReference type="SUPFAM" id="SSF46626">
    <property type="entry name" value="Cytochrome c"/>
    <property type="match status" value="1"/>
</dbReference>
<accession>A0A0M9VJT3</accession>
<dbReference type="PROSITE" id="PS51007">
    <property type="entry name" value="CYTC"/>
    <property type="match status" value="1"/>
</dbReference>
<gene>
    <name evidence="6" type="ORF">AM493_20070</name>
</gene>
<dbReference type="GO" id="GO:0004130">
    <property type="term" value="F:cytochrome-c peroxidase activity"/>
    <property type="evidence" value="ECO:0007669"/>
    <property type="project" value="TreeGrafter"/>
</dbReference>
<dbReference type="Proteomes" id="UP000037755">
    <property type="component" value="Unassembled WGS sequence"/>
</dbReference>
<dbReference type="GO" id="GO:0009055">
    <property type="term" value="F:electron transfer activity"/>
    <property type="evidence" value="ECO:0007669"/>
    <property type="project" value="InterPro"/>
</dbReference>
<dbReference type="Pfam" id="PF06537">
    <property type="entry name" value="DHOR"/>
    <property type="match status" value="1"/>
</dbReference>
<evidence type="ECO:0000256" key="1">
    <source>
        <dbReference type="ARBA" id="ARBA00022617"/>
    </source>
</evidence>
<dbReference type="RefSeq" id="WP_054409913.1">
    <property type="nucleotide sequence ID" value="NZ_FOYA01000017.1"/>
</dbReference>
<evidence type="ECO:0000256" key="3">
    <source>
        <dbReference type="ARBA" id="ARBA00023004"/>
    </source>
</evidence>
<dbReference type="GO" id="GO:0046872">
    <property type="term" value="F:metal ion binding"/>
    <property type="evidence" value="ECO:0007669"/>
    <property type="project" value="UniProtKB-KW"/>
</dbReference>
<evidence type="ECO:0000256" key="2">
    <source>
        <dbReference type="ARBA" id="ARBA00022723"/>
    </source>
</evidence>
<dbReference type="PANTHER" id="PTHR30600">
    <property type="entry name" value="CYTOCHROME C PEROXIDASE-RELATED"/>
    <property type="match status" value="1"/>
</dbReference>
<dbReference type="PIRSF" id="PIRSF028099">
    <property type="entry name" value="DUF1111"/>
    <property type="match status" value="1"/>
</dbReference>
<name>A0A0M9VJT3_9FLAO</name>
<reference evidence="6 7" key="1">
    <citation type="submission" date="2015-08" db="EMBL/GenBank/DDBJ databases">
        <title>Whole genome sequence of Flavobacterium akiainvivens IK-1T, from decaying Wikstroemia oahuensis, an endemic Hawaiian shrub.</title>
        <authorList>
            <person name="Wan X."/>
            <person name="Hou S."/>
            <person name="Saito J."/>
            <person name="Donachie S."/>
        </authorList>
    </citation>
    <scope>NUCLEOTIDE SEQUENCE [LARGE SCALE GENOMIC DNA]</scope>
    <source>
        <strain evidence="6 7">IK-1</strain>
    </source>
</reference>
<dbReference type="InterPro" id="IPR009056">
    <property type="entry name" value="Cyt_c-like_dom"/>
</dbReference>
<organism evidence="6 7">
    <name type="scientific">Flavobacterium akiainvivens</name>
    <dbReference type="NCBI Taxonomy" id="1202724"/>
    <lineage>
        <taxon>Bacteria</taxon>
        <taxon>Pseudomonadati</taxon>
        <taxon>Bacteroidota</taxon>
        <taxon>Flavobacteriia</taxon>
        <taxon>Flavobacteriales</taxon>
        <taxon>Flavobacteriaceae</taxon>
        <taxon>Flavobacterium</taxon>
    </lineage>
</organism>
<dbReference type="PATRIC" id="fig|1202724.3.peg.4157"/>
<comment type="caution">
    <text evidence="6">The sequence shown here is derived from an EMBL/GenBank/DDBJ whole genome shotgun (WGS) entry which is preliminary data.</text>
</comment>
<evidence type="ECO:0000259" key="5">
    <source>
        <dbReference type="PROSITE" id="PS51007"/>
    </source>
</evidence>